<dbReference type="InterPro" id="IPR016956">
    <property type="entry name" value="YdjM"/>
</dbReference>
<keyword evidence="3" id="KW-1185">Reference proteome</keyword>
<dbReference type="Pfam" id="PF04307">
    <property type="entry name" value="YdjM"/>
    <property type="match status" value="1"/>
</dbReference>
<comment type="caution">
    <text evidence="2">The sequence shown here is derived from an EMBL/GenBank/DDBJ whole genome shotgun (WGS) entry which is preliminary data.</text>
</comment>
<gene>
    <name evidence="2" type="ORF">B0H94_103241</name>
</gene>
<keyword evidence="1" id="KW-0472">Membrane</keyword>
<dbReference type="EMBL" id="PYAV01000003">
    <property type="protein sequence ID" value="PSL50628.1"/>
    <property type="molecule type" value="Genomic_DNA"/>
</dbReference>
<dbReference type="AlphaFoldDB" id="A0A2P8HWQ2"/>
<accession>A0A2P8HWQ2</accession>
<dbReference type="RefSeq" id="WP_106587942.1">
    <property type="nucleotide sequence ID" value="NZ_PYAV01000003.1"/>
</dbReference>
<evidence type="ECO:0000313" key="2">
    <source>
        <dbReference type="EMBL" id="PSL50628.1"/>
    </source>
</evidence>
<dbReference type="PANTHER" id="PTHR35531">
    <property type="entry name" value="INNER MEMBRANE PROTEIN YBCI-RELATED"/>
    <property type="match status" value="1"/>
</dbReference>
<dbReference type="PIRSF" id="PIRSF030780">
    <property type="entry name" value="Md_memb_hyd_prd"/>
    <property type="match status" value="1"/>
</dbReference>
<feature type="transmembrane region" description="Helical" evidence="1">
    <location>
        <begin position="145"/>
        <end position="163"/>
    </location>
</feature>
<keyword evidence="1" id="KW-0812">Transmembrane</keyword>
<dbReference type="OrthoDB" id="5459053at2"/>
<proteinExistence type="predicted"/>
<evidence type="ECO:0000256" key="1">
    <source>
        <dbReference type="SAM" id="Phobius"/>
    </source>
</evidence>
<reference evidence="2 3" key="1">
    <citation type="submission" date="2018-03" db="EMBL/GenBank/DDBJ databases">
        <title>Genomic Encyclopedia of Type Strains, Phase III (KMG-III): the genomes of soil and plant-associated and newly described type strains.</title>
        <authorList>
            <person name="Whitman W."/>
        </authorList>
    </citation>
    <scope>NUCLEOTIDE SEQUENCE [LARGE SCALE GENOMIC DNA]</scope>
    <source>
        <strain evidence="2 3">CGMCC 1.07653</strain>
    </source>
</reference>
<dbReference type="InterPro" id="IPR007404">
    <property type="entry name" value="YdjM-like"/>
</dbReference>
<dbReference type="Proteomes" id="UP000242310">
    <property type="component" value="Unassembled WGS sequence"/>
</dbReference>
<dbReference type="PANTHER" id="PTHR35531:SF1">
    <property type="entry name" value="INNER MEMBRANE PROTEIN YBCI-RELATED"/>
    <property type="match status" value="1"/>
</dbReference>
<protein>
    <submittedName>
        <fullName evidence="2">Inner membrane protein</fullName>
    </submittedName>
</protein>
<name>A0A2P8HWQ2_9BACI</name>
<keyword evidence="1" id="KW-1133">Transmembrane helix</keyword>
<organism evidence="2 3">
    <name type="scientific">Salsuginibacillus halophilus</name>
    <dbReference type="NCBI Taxonomy" id="517424"/>
    <lineage>
        <taxon>Bacteria</taxon>
        <taxon>Bacillati</taxon>
        <taxon>Bacillota</taxon>
        <taxon>Bacilli</taxon>
        <taxon>Bacillales</taxon>
        <taxon>Bacillaceae</taxon>
        <taxon>Salsuginibacillus</taxon>
    </lineage>
</organism>
<feature type="transmembrane region" description="Helical" evidence="1">
    <location>
        <begin position="103"/>
        <end position="124"/>
    </location>
</feature>
<feature type="transmembrane region" description="Helical" evidence="1">
    <location>
        <begin position="77"/>
        <end position="97"/>
    </location>
</feature>
<sequence>MNAATHVTGAIAAAALYTFVTNEPNSFFQGAVFVASTAFGGLIPDICHPSSWVGRRTKPISTAVAKIFGHRSITHSLLFLFIIGILTDMIAGTYGSLIQTGMLIGAASHIILDMMTIQGVHLLYPLKSRVRLPLHTKTGSLLGESFVHSICAGWLIYFSLHWLI</sequence>
<evidence type="ECO:0000313" key="3">
    <source>
        <dbReference type="Proteomes" id="UP000242310"/>
    </source>
</evidence>